<evidence type="ECO:0008006" key="4">
    <source>
        <dbReference type="Google" id="ProtNLM"/>
    </source>
</evidence>
<dbReference type="OrthoDB" id="9811114at2"/>
<sequence>MKQEFINVNGKAYDPVTGLPLPISVEKSPTVAPTQPKRVVKASTARGTATATIHRVSVQKSATLSRRHIKRPPQKSLATRPVRTPNATVQQHVAVKKFSPEMTRKPVTEAPKKSVQIDRPAEVHPVVQRAKQRQIAKMPVTPIQKTKPKPASILKNEAITEALAKAQEPKPDKHHRAKRKQSKLKRWTSLASAGLAIMLLGGYFTYLSMPNISIRVAALQSGINATYPGYKPNGYALNGPISFKQGEVSMKFAYADGTANYTISQSKSNWDSAAVKEYIAGKSGAPATTIVDGLTIFAAGENVAWVNGGILYQINSHAPLSSEQIRKIATSM</sequence>
<keyword evidence="1" id="KW-1133">Transmembrane helix</keyword>
<accession>A0A4P9A2T1</accession>
<dbReference type="AlphaFoldDB" id="A0A4P9A2T1"/>
<protein>
    <recommendedName>
        <fullName evidence="4">DUF4367 domain-containing protein</fullName>
    </recommendedName>
</protein>
<proteinExistence type="predicted"/>
<keyword evidence="3" id="KW-1185">Reference proteome</keyword>
<dbReference type="EMBL" id="CP040004">
    <property type="protein sequence ID" value="QCT42100.1"/>
    <property type="molecule type" value="Genomic_DNA"/>
</dbReference>
<feature type="transmembrane region" description="Helical" evidence="1">
    <location>
        <begin position="187"/>
        <end position="206"/>
    </location>
</feature>
<name>A0A4P9A2T1_9BACT</name>
<dbReference type="RefSeq" id="WP_138078725.1">
    <property type="nucleotide sequence ID" value="NZ_CP040004.1"/>
</dbReference>
<evidence type="ECO:0000313" key="2">
    <source>
        <dbReference type="EMBL" id="QCT42100.1"/>
    </source>
</evidence>
<reference evidence="2 3" key="1">
    <citation type="submission" date="2019-04" db="EMBL/GenBank/DDBJ databases">
        <title>Saccharibacteria TM7 genomes.</title>
        <authorList>
            <person name="Bor B."/>
            <person name="He X."/>
            <person name="Chen T."/>
            <person name="Dewhirst F.E."/>
        </authorList>
    </citation>
    <scope>NUCLEOTIDE SEQUENCE [LARGE SCALE GENOMIC DNA]</scope>
    <source>
        <strain evidence="2 3">BB001</strain>
    </source>
</reference>
<evidence type="ECO:0000256" key="1">
    <source>
        <dbReference type="SAM" id="Phobius"/>
    </source>
</evidence>
<evidence type="ECO:0000313" key="3">
    <source>
        <dbReference type="Proteomes" id="UP000310639"/>
    </source>
</evidence>
<organism evidence="2 3">
    <name type="scientific">Candidatus Nanosynbacter featherlites</name>
    <dbReference type="NCBI Taxonomy" id="2572088"/>
    <lineage>
        <taxon>Bacteria</taxon>
        <taxon>Candidatus Saccharimonadota</taxon>
        <taxon>Candidatus Saccharimonadia</taxon>
        <taxon>Candidatus Nanosynbacterales</taxon>
        <taxon>Candidatus Nanosynbacteraceae</taxon>
        <taxon>Candidatus Nanosynbacter</taxon>
    </lineage>
</organism>
<dbReference type="Proteomes" id="UP000310639">
    <property type="component" value="Chromosome"/>
</dbReference>
<gene>
    <name evidence="2" type="ORF">FBF37_01255</name>
</gene>
<keyword evidence="1" id="KW-0472">Membrane</keyword>
<dbReference type="KEGG" id="nft:FBF37_01255"/>
<keyword evidence="1" id="KW-0812">Transmembrane</keyword>